<name>A0A432XJR9_9GAMM</name>
<evidence type="ECO:0000313" key="1">
    <source>
        <dbReference type="EMBL" id="RUO48968.1"/>
    </source>
</evidence>
<sequence>MMNNDMFMADDAEQVMKEHREYAGFTARHLMTKLQILPGNQLTRIIGIGFERNNLEALESWVYFISNTLKIPFTKEHFEMLEVILQGILEAAERDYHIQLRMEMTRYAH</sequence>
<dbReference type="Proteomes" id="UP000286985">
    <property type="component" value="Unassembled WGS sequence"/>
</dbReference>
<dbReference type="RefSeq" id="WP_092836288.1">
    <property type="nucleotide sequence ID" value="NZ_FPCF01000001.1"/>
</dbReference>
<comment type="caution">
    <text evidence="1">The sequence shown here is derived from an EMBL/GenBank/DDBJ whole genome shotgun (WGS) entry which is preliminary data.</text>
</comment>
<gene>
    <name evidence="1" type="ORF">CWE24_00160</name>
</gene>
<protein>
    <submittedName>
        <fullName evidence="1">Uncharacterized protein</fullName>
    </submittedName>
</protein>
<dbReference type="EMBL" id="PIPU01000001">
    <property type="protein sequence ID" value="RUO48968.1"/>
    <property type="molecule type" value="Genomic_DNA"/>
</dbReference>
<accession>A0A432XJR9</accession>
<dbReference type="AlphaFoldDB" id="A0A432XJR9"/>
<proteinExistence type="predicted"/>
<organism evidence="1 2">
    <name type="scientific">Pseudidiomarina donghaiensis</name>
    <dbReference type="NCBI Taxonomy" id="519452"/>
    <lineage>
        <taxon>Bacteria</taxon>
        <taxon>Pseudomonadati</taxon>
        <taxon>Pseudomonadota</taxon>
        <taxon>Gammaproteobacteria</taxon>
        <taxon>Alteromonadales</taxon>
        <taxon>Idiomarinaceae</taxon>
        <taxon>Pseudidiomarina</taxon>
    </lineage>
</organism>
<reference evidence="2" key="1">
    <citation type="journal article" date="2018" name="Front. Microbiol.">
        <title>Genome-Based Analysis Reveals the Taxonomy and Diversity of the Family Idiomarinaceae.</title>
        <authorList>
            <person name="Liu Y."/>
            <person name="Lai Q."/>
            <person name="Shao Z."/>
        </authorList>
    </citation>
    <scope>NUCLEOTIDE SEQUENCE [LARGE SCALE GENOMIC DNA]</scope>
    <source>
        <strain evidence="2">908033</strain>
    </source>
</reference>
<keyword evidence="2" id="KW-1185">Reference proteome</keyword>
<dbReference type="OrthoDB" id="6241322at2"/>
<evidence type="ECO:0000313" key="2">
    <source>
        <dbReference type="Proteomes" id="UP000286985"/>
    </source>
</evidence>
<dbReference type="STRING" id="519452.SAMN04488139_0165"/>